<evidence type="ECO:0000259" key="5">
    <source>
        <dbReference type="Pfam" id="PF10502"/>
    </source>
</evidence>
<comment type="caution">
    <text evidence="6">The sequence shown here is derived from an EMBL/GenBank/DDBJ whole genome shotgun (WGS) entry which is preliminary data.</text>
</comment>
<evidence type="ECO:0000313" key="6">
    <source>
        <dbReference type="EMBL" id="KAB4238211.1"/>
    </source>
</evidence>
<keyword evidence="4 6" id="KW-0378">Hydrolase</keyword>
<dbReference type="AlphaFoldDB" id="A0A4Q5E4Z9"/>
<feature type="domain" description="Peptidase S26" evidence="5">
    <location>
        <begin position="20"/>
        <end position="279"/>
    </location>
</feature>
<accession>A0A4Q5E4Z9</accession>
<comment type="similarity">
    <text evidence="1 4">Belongs to the peptidase S26 family.</text>
</comment>
<dbReference type="Gene3D" id="2.10.109.10">
    <property type="entry name" value="Umud Fragment, subunit A"/>
    <property type="match status" value="1"/>
</dbReference>
<keyword evidence="4" id="KW-0645">Protease</keyword>
<evidence type="ECO:0000256" key="2">
    <source>
        <dbReference type="ARBA" id="ARBA00019232"/>
    </source>
</evidence>
<reference evidence="6 7" key="1">
    <citation type="journal article" date="2019" name="Nat. Med.">
        <title>A library of human gut bacterial isolates paired with longitudinal multiomics data enables mechanistic microbiome research.</title>
        <authorList>
            <person name="Poyet M."/>
            <person name="Groussin M."/>
            <person name="Gibbons S.M."/>
            <person name="Avila-Pacheco J."/>
            <person name="Jiang X."/>
            <person name="Kearney S.M."/>
            <person name="Perrotta A.R."/>
            <person name="Berdy B."/>
            <person name="Zhao S."/>
            <person name="Lieberman T.D."/>
            <person name="Swanson P.K."/>
            <person name="Smith M."/>
            <person name="Roesemann S."/>
            <person name="Alexander J.E."/>
            <person name="Rich S.A."/>
            <person name="Livny J."/>
            <person name="Vlamakis H."/>
            <person name="Clish C."/>
            <person name="Bullock K."/>
            <person name="Deik A."/>
            <person name="Scott J."/>
            <person name="Pierce K.A."/>
            <person name="Xavier R.J."/>
            <person name="Alm E.J."/>
        </authorList>
    </citation>
    <scope>NUCLEOTIDE SEQUENCE [LARGE SCALE GENOMIC DNA]</scope>
    <source>
        <strain evidence="6 7">BIOML-A6</strain>
    </source>
</reference>
<dbReference type="EMBL" id="WCTM01000014">
    <property type="protein sequence ID" value="KAB4238211.1"/>
    <property type="molecule type" value="Genomic_DNA"/>
</dbReference>
<dbReference type="PANTHER" id="PTHR43390">
    <property type="entry name" value="SIGNAL PEPTIDASE I"/>
    <property type="match status" value="1"/>
</dbReference>
<gene>
    <name evidence="6" type="primary">lepB</name>
    <name evidence="6" type="ORF">GAP41_18360</name>
</gene>
<dbReference type="GO" id="GO:0009003">
    <property type="term" value="F:signal peptidase activity"/>
    <property type="evidence" value="ECO:0007669"/>
    <property type="project" value="UniProtKB-EC"/>
</dbReference>
<dbReference type="InterPro" id="IPR036286">
    <property type="entry name" value="LexA/Signal_pep-like_sf"/>
</dbReference>
<sequence length="300" mass="35145">METNDRQKSWLKVWGGRLLNMIFFFCMLFVVYLVSGVFIVTSFKIPSDSMEPSLQTGDCILVDKCSKGARLFDVFAALEKKEVKIHRMPGWRKFKRNDVLVFNFPYPGRWDSIAFDVMSYYVKRCIAVPGDTLEIKDCHYRVKGHDGYLGNTAAQDKLQKLLDSEEFVNRGIVVESYPFNKELGWSIAEFGPLYIPAKGSVVEMDSLNRMLYRNLIEWEQKEKLTFKRDTVLLGDSVISRYCFRENYYFVSGDKMENSKDSRYWGLLPEPFIVGRALRIWKLKDDRSGSIKWERVWKEID</sequence>
<dbReference type="GO" id="GO:0006465">
    <property type="term" value="P:signal peptide processing"/>
    <property type="evidence" value="ECO:0007669"/>
    <property type="project" value="InterPro"/>
</dbReference>
<organism evidence="6 7">
    <name type="scientific">Bacteroides uniformis</name>
    <dbReference type="NCBI Taxonomy" id="820"/>
    <lineage>
        <taxon>Bacteria</taxon>
        <taxon>Pseudomonadati</taxon>
        <taxon>Bacteroidota</taxon>
        <taxon>Bacteroidia</taxon>
        <taxon>Bacteroidales</taxon>
        <taxon>Bacteroidaceae</taxon>
        <taxon>Bacteroides</taxon>
    </lineage>
</organism>
<dbReference type="Proteomes" id="UP000431575">
    <property type="component" value="Unassembled WGS sequence"/>
</dbReference>
<dbReference type="SUPFAM" id="SSF51306">
    <property type="entry name" value="LexA/Signal peptidase"/>
    <property type="match status" value="1"/>
</dbReference>
<feature type="active site" evidence="3">
    <location>
        <position position="49"/>
    </location>
</feature>
<dbReference type="NCBIfam" id="TIGR02227">
    <property type="entry name" value="sigpep_I_bact"/>
    <property type="match status" value="1"/>
</dbReference>
<dbReference type="RefSeq" id="WP_130081508.1">
    <property type="nucleotide sequence ID" value="NZ_RCXX01000012.1"/>
</dbReference>
<comment type="subcellular location">
    <subcellularLocation>
        <location evidence="4">Membrane</location>
        <topology evidence="4">Single-pass type II membrane protein</topology>
    </subcellularLocation>
</comment>
<keyword evidence="4" id="KW-0812">Transmembrane</keyword>
<comment type="catalytic activity">
    <reaction evidence="4">
        <text>Cleavage of hydrophobic, N-terminal signal or leader sequences from secreted and periplasmic proteins.</text>
        <dbReference type="EC" id="3.4.21.89"/>
    </reaction>
</comment>
<name>A0A4Q5E4Z9_BACUN</name>
<dbReference type="EC" id="3.4.21.89" evidence="4"/>
<dbReference type="InterPro" id="IPR019533">
    <property type="entry name" value="Peptidase_S26"/>
</dbReference>
<proteinExistence type="inferred from homology"/>
<keyword evidence="4" id="KW-0472">Membrane</keyword>
<dbReference type="InterPro" id="IPR000223">
    <property type="entry name" value="Pept_S26A_signal_pept_1"/>
</dbReference>
<dbReference type="PRINTS" id="PR00727">
    <property type="entry name" value="LEADERPTASE"/>
</dbReference>
<dbReference type="GO" id="GO:0016020">
    <property type="term" value="C:membrane"/>
    <property type="evidence" value="ECO:0007669"/>
    <property type="project" value="UniProtKB-SubCell"/>
</dbReference>
<feature type="active site" evidence="3">
    <location>
        <position position="123"/>
    </location>
</feature>
<protein>
    <recommendedName>
        <fullName evidence="2 4">Signal peptidase I</fullName>
        <ecNumber evidence="4">3.4.21.89</ecNumber>
    </recommendedName>
</protein>
<evidence type="ECO:0000313" key="7">
    <source>
        <dbReference type="Proteomes" id="UP000431575"/>
    </source>
</evidence>
<feature type="transmembrane region" description="Helical" evidence="4">
    <location>
        <begin position="21"/>
        <end position="43"/>
    </location>
</feature>
<evidence type="ECO:0000256" key="3">
    <source>
        <dbReference type="PIRSR" id="PIRSR600223-1"/>
    </source>
</evidence>
<keyword evidence="4" id="KW-1133">Transmembrane helix</keyword>
<dbReference type="Pfam" id="PF10502">
    <property type="entry name" value="Peptidase_S26"/>
    <property type="match status" value="1"/>
</dbReference>
<evidence type="ECO:0000256" key="1">
    <source>
        <dbReference type="ARBA" id="ARBA00009370"/>
    </source>
</evidence>
<dbReference type="PANTHER" id="PTHR43390:SF1">
    <property type="entry name" value="CHLOROPLAST PROCESSING PEPTIDASE"/>
    <property type="match status" value="1"/>
</dbReference>
<dbReference type="GO" id="GO:0004252">
    <property type="term" value="F:serine-type endopeptidase activity"/>
    <property type="evidence" value="ECO:0007669"/>
    <property type="project" value="InterPro"/>
</dbReference>
<evidence type="ECO:0000256" key="4">
    <source>
        <dbReference type="RuleBase" id="RU362042"/>
    </source>
</evidence>
<dbReference type="CDD" id="cd06530">
    <property type="entry name" value="S26_SPase_I"/>
    <property type="match status" value="2"/>
</dbReference>